<comment type="function">
    <text evidence="1">Probably involved in the defense reaction of plants against pathogens.</text>
</comment>
<keyword evidence="2" id="KW-0611">Plant defense</keyword>
<dbReference type="CDD" id="cd05381">
    <property type="entry name" value="CAP_PR-1"/>
    <property type="match status" value="1"/>
</dbReference>
<evidence type="ECO:0000256" key="1">
    <source>
        <dbReference type="ARBA" id="ARBA00003143"/>
    </source>
</evidence>
<evidence type="ECO:0000313" key="5">
    <source>
        <dbReference type="Proteomes" id="UP001054252"/>
    </source>
</evidence>
<reference evidence="4 5" key="1">
    <citation type="journal article" date="2021" name="Commun. Biol.">
        <title>The genome of Shorea leprosula (Dipterocarpaceae) highlights the ecological relevance of drought in aseasonal tropical rainforests.</title>
        <authorList>
            <person name="Ng K.K.S."/>
            <person name="Kobayashi M.J."/>
            <person name="Fawcett J.A."/>
            <person name="Hatakeyama M."/>
            <person name="Paape T."/>
            <person name="Ng C.H."/>
            <person name="Ang C.C."/>
            <person name="Tnah L.H."/>
            <person name="Lee C.T."/>
            <person name="Nishiyama T."/>
            <person name="Sese J."/>
            <person name="O'Brien M.J."/>
            <person name="Copetti D."/>
            <person name="Mohd Noor M.I."/>
            <person name="Ong R.C."/>
            <person name="Putra M."/>
            <person name="Sireger I.Z."/>
            <person name="Indrioko S."/>
            <person name="Kosugi Y."/>
            <person name="Izuno A."/>
            <person name="Isagi Y."/>
            <person name="Lee S.L."/>
            <person name="Shimizu K.K."/>
        </authorList>
    </citation>
    <scope>NUCLEOTIDE SEQUENCE [LARGE SCALE GENOMIC DNA]</scope>
    <source>
        <strain evidence="4">214</strain>
    </source>
</reference>
<feature type="domain" description="SCP" evidence="3">
    <location>
        <begin position="77"/>
        <end position="210"/>
    </location>
</feature>
<name>A0AAV5J0P4_9ROSI</name>
<keyword evidence="5" id="KW-1185">Reference proteome</keyword>
<accession>A0AAV5J0P4</accession>
<dbReference type="SUPFAM" id="SSF55797">
    <property type="entry name" value="PR-1-like"/>
    <property type="match status" value="1"/>
</dbReference>
<dbReference type="InterPro" id="IPR035940">
    <property type="entry name" value="CAP_sf"/>
</dbReference>
<dbReference type="InterPro" id="IPR001283">
    <property type="entry name" value="CRISP-related"/>
</dbReference>
<dbReference type="PRINTS" id="PR00838">
    <property type="entry name" value="V5ALLERGEN"/>
</dbReference>
<protein>
    <recommendedName>
        <fullName evidence="3">SCP domain-containing protein</fullName>
    </recommendedName>
</protein>
<gene>
    <name evidence="4" type="ORF">SLEP1_g17708</name>
</gene>
<dbReference type="InterPro" id="IPR014044">
    <property type="entry name" value="CAP_dom"/>
</dbReference>
<evidence type="ECO:0000256" key="2">
    <source>
        <dbReference type="ARBA" id="ARBA00023265"/>
    </source>
</evidence>
<dbReference type="SMART" id="SM00198">
    <property type="entry name" value="SCP"/>
    <property type="match status" value="1"/>
</dbReference>
<dbReference type="Gene3D" id="3.40.33.10">
    <property type="entry name" value="CAP"/>
    <property type="match status" value="1"/>
</dbReference>
<evidence type="ECO:0000259" key="3">
    <source>
        <dbReference type="SMART" id="SM00198"/>
    </source>
</evidence>
<dbReference type="GO" id="GO:0005576">
    <property type="term" value="C:extracellular region"/>
    <property type="evidence" value="ECO:0007669"/>
    <property type="project" value="InterPro"/>
</dbReference>
<dbReference type="PROSITE" id="PS01010">
    <property type="entry name" value="CRISP_2"/>
    <property type="match status" value="1"/>
</dbReference>
<organism evidence="4 5">
    <name type="scientific">Rubroshorea leprosula</name>
    <dbReference type="NCBI Taxonomy" id="152421"/>
    <lineage>
        <taxon>Eukaryota</taxon>
        <taxon>Viridiplantae</taxon>
        <taxon>Streptophyta</taxon>
        <taxon>Embryophyta</taxon>
        <taxon>Tracheophyta</taxon>
        <taxon>Spermatophyta</taxon>
        <taxon>Magnoliopsida</taxon>
        <taxon>eudicotyledons</taxon>
        <taxon>Gunneridae</taxon>
        <taxon>Pentapetalae</taxon>
        <taxon>rosids</taxon>
        <taxon>malvids</taxon>
        <taxon>Malvales</taxon>
        <taxon>Dipterocarpaceae</taxon>
        <taxon>Rubroshorea</taxon>
    </lineage>
</organism>
<comment type="caution">
    <text evidence="4">The sequence shown here is derived from an EMBL/GenBank/DDBJ whole genome shotgun (WGS) entry which is preliminary data.</text>
</comment>
<keyword evidence="2" id="KW-0568">Pathogenesis-related protein</keyword>
<sequence>MRQDKTVASSSTTLRSIIMGTPSPGMDLQRIATSVLISVLLFATVSAFQPPHPKERRTLLSTATKPNPTPAKKNKALIAHEFLAAHNIERRTHGLNPLKWNNTLARHALRWANKRRRDCELIHSKTGFGENLFWNLRDKWTPRLVVKSWADEKQYYNPRTNKCDQGQTCGHYTQIVWSRTTQVGCAKVKCLNDGGFFVICNYDPPGNWLNISPFEDVKTTPTAPLQPPVPPPSHPLFKPTLPPYNGVHPIFSKRFKVLHLPLFH</sequence>
<dbReference type="Proteomes" id="UP001054252">
    <property type="component" value="Unassembled WGS sequence"/>
</dbReference>
<dbReference type="PRINTS" id="PR00837">
    <property type="entry name" value="V5TPXLIKE"/>
</dbReference>
<dbReference type="AlphaFoldDB" id="A0AAV5J0P4"/>
<dbReference type="Pfam" id="PF00188">
    <property type="entry name" value="CAP"/>
    <property type="match status" value="1"/>
</dbReference>
<dbReference type="FunFam" id="3.40.33.10:FF:000004">
    <property type="entry name" value="CAP, cysteine-rich secretory protein, antigen 5"/>
    <property type="match status" value="1"/>
</dbReference>
<dbReference type="PROSITE" id="PS01009">
    <property type="entry name" value="CRISP_1"/>
    <property type="match status" value="1"/>
</dbReference>
<dbReference type="EMBL" id="BPVZ01000024">
    <property type="protein sequence ID" value="GKV05734.1"/>
    <property type="molecule type" value="Genomic_DNA"/>
</dbReference>
<dbReference type="InterPro" id="IPR018244">
    <property type="entry name" value="Allrgn_V5/Tpx1_CS"/>
</dbReference>
<evidence type="ECO:0000313" key="4">
    <source>
        <dbReference type="EMBL" id="GKV05734.1"/>
    </source>
</evidence>
<proteinExistence type="predicted"/>
<dbReference type="InterPro" id="IPR002413">
    <property type="entry name" value="V5_allergen-like"/>
</dbReference>
<dbReference type="PANTHER" id="PTHR10334">
    <property type="entry name" value="CYSTEINE-RICH SECRETORY PROTEIN-RELATED"/>
    <property type="match status" value="1"/>
</dbReference>